<evidence type="ECO:0000256" key="1">
    <source>
        <dbReference type="ARBA" id="ARBA00023015"/>
    </source>
</evidence>
<dbReference type="PRINTS" id="PR00455">
    <property type="entry name" value="HTHTETR"/>
</dbReference>
<evidence type="ECO:0000313" key="6">
    <source>
        <dbReference type="EMBL" id="PYI57137.1"/>
    </source>
</evidence>
<dbReference type="PROSITE" id="PS50977">
    <property type="entry name" value="HTH_TETR_2"/>
    <property type="match status" value="1"/>
</dbReference>
<name>A0A2V5KXH6_9BACL</name>
<keyword evidence="1" id="KW-0805">Transcription regulation</keyword>
<proteinExistence type="predicted"/>
<dbReference type="AlphaFoldDB" id="A0A2V5KXH6"/>
<keyword evidence="3" id="KW-0804">Transcription</keyword>
<dbReference type="Pfam" id="PF00440">
    <property type="entry name" value="TetR_N"/>
    <property type="match status" value="1"/>
</dbReference>
<dbReference type="Proteomes" id="UP000247476">
    <property type="component" value="Unassembled WGS sequence"/>
</dbReference>
<evidence type="ECO:0000313" key="7">
    <source>
        <dbReference type="Proteomes" id="UP000247476"/>
    </source>
</evidence>
<dbReference type="InterPro" id="IPR009057">
    <property type="entry name" value="Homeodomain-like_sf"/>
</dbReference>
<gene>
    <name evidence="6" type="ORF">DLM86_01455</name>
</gene>
<dbReference type="OrthoDB" id="509229at2"/>
<dbReference type="Gene3D" id="1.10.10.60">
    <property type="entry name" value="Homeodomain-like"/>
    <property type="match status" value="1"/>
</dbReference>
<dbReference type="GO" id="GO:0000976">
    <property type="term" value="F:transcription cis-regulatory region binding"/>
    <property type="evidence" value="ECO:0007669"/>
    <property type="project" value="TreeGrafter"/>
</dbReference>
<dbReference type="PANTHER" id="PTHR30055:SF238">
    <property type="entry name" value="MYCOFACTOCIN BIOSYNTHESIS TRANSCRIPTIONAL REGULATOR MFTR-RELATED"/>
    <property type="match status" value="1"/>
</dbReference>
<accession>A0A2V5KXH6</accession>
<dbReference type="PANTHER" id="PTHR30055">
    <property type="entry name" value="HTH-TYPE TRANSCRIPTIONAL REGULATOR RUTR"/>
    <property type="match status" value="1"/>
</dbReference>
<evidence type="ECO:0000256" key="3">
    <source>
        <dbReference type="ARBA" id="ARBA00023163"/>
    </source>
</evidence>
<dbReference type="SUPFAM" id="SSF46689">
    <property type="entry name" value="Homeodomain-like"/>
    <property type="match status" value="1"/>
</dbReference>
<dbReference type="InterPro" id="IPR050109">
    <property type="entry name" value="HTH-type_TetR-like_transc_reg"/>
</dbReference>
<evidence type="ECO:0000256" key="4">
    <source>
        <dbReference type="PROSITE-ProRule" id="PRU00335"/>
    </source>
</evidence>
<evidence type="ECO:0000259" key="5">
    <source>
        <dbReference type="PROSITE" id="PS50977"/>
    </source>
</evidence>
<dbReference type="RefSeq" id="WP_110838177.1">
    <property type="nucleotide sequence ID" value="NZ_QJVJ01000001.1"/>
</dbReference>
<evidence type="ECO:0000256" key="2">
    <source>
        <dbReference type="ARBA" id="ARBA00023125"/>
    </source>
</evidence>
<dbReference type="InterPro" id="IPR001647">
    <property type="entry name" value="HTH_TetR"/>
</dbReference>
<dbReference type="SUPFAM" id="SSF48498">
    <property type="entry name" value="Tetracyclin repressor-like, C-terminal domain"/>
    <property type="match status" value="1"/>
</dbReference>
<comment type="caution">
    <text evidence="6">The sequence shown here is derived from an EMBL/GenBank/DDBJ whole genome shotgun (WGS) entry which is preliminary data.</text>
</comment>
<dbReference type="EMBL" id="QJVJ01000001">
    <property type="protein sequence ID" value="PYI57137.1"/>
    <property type="molecule type" value="Genomic_DNA"/>
</dbReference>
<feature type="domain" description="HTH tetR-type" evidence="5">
    <location>
        <begin position="1"/>
        <end position="60"/>
    </location>
</feature>
<dbReference type="InterPro" id="IPR036271">
    <property type="entry name" value="Tet_transcr_reg_TetR-rel_C_sf"/>
</dbReference>
<feature type="DNA-binding region" description="H-T-H motif" evidence="4">
    <location>
        <begin position="23"/>
        <end position="42"/>
    </location>
</feature>
<reference evidence="6 7" key="1">
    <citation type="submission" date="2018-05" db="EMBL/GenBank/DDBJ databases">
        <title>Paenibacillus flagellatus sp. nov., isolated from selenium mineral soil.</title>
        <authorList>
            <person name="Dai X."/>
        </authorList>
    </citation>
    <scope>NUCLEOTIDE SEQUENCE [LARGE SCALE GENOMIC DNA]</scope>
    <source>
        <strain evidence="6 7">DXL2</strain>
    </source>
</reference>
<dbReference type="GO" id="GO:0003700">
    <property type="term" value="F:DNA-binding transcription factor activity"/>
    <property type="evidence" value="ECO:0007669"/>
    <property type="project" value="TreeGrafter"/>
</dbReference>
<keyword evidence="7" id="KW-1185">Reference proteome</keyword>
<dbReference type="Gene3D" id="1.10.357.10">
    <property type="entry name" value="Tetracycline Repressor, domain 2"/>
    <property type="match status" value="1"/>
</dbReference>
<sequence>MTANAIKSAALRLFASHGYEGTPLSAIAKEVGIKTPSLYAHFESKEKLFFAVYEDVQDEHARKLEALIESVRLEPTETKLYRILSETCRNYLLDEEKAAFLKRAMLFPPSSLASELQARFLEAERKQSSFLRGVFESGIREGTIRERDPDDLLAAYYCLLDGSFVQMFYYGPERFRERLQSVWSMFWESVSR</sequence>
<keyword evidence="2 4" id="KW-0238">DNA-binding</keyword>
<organism evidence="6 7">
    <name type="scientific">Paenibacillus flagellatus</name>
    <dbReference type="NCBI Taxonomy" id="2211139"/>
    <lineage>
        <taxon>Bacteria</taxon>
        <taxon>Bacillati</taxon>
        <taxon>Bacillota</taxon>
        <taxon>Bacilli</taxon>
        <taxon>Bacillales</taxon>
        <taxon>Paenibacillaceae</taxon>
        <taxon>Paenibacillus</taxon>
    </lineage>
</organism>
<protein>
    <submittedName>
        <fullName evidence="6">TetR/AcrR family transcriptional regulator</fullName>
    </submittedName>
</protein>